<organism evidence="1 2">
    <name type="scientific">Dioscorea alata</name>
    <name type="common">Purple yam</name>
    <dbReference type="NCBI Taxonomy" id="55571"/>
    <lineage>
        <taxon>Eukaryota</taxon>
        <taxon>Viridiplantae</taxon>
        <taxon>Streptophyta</taxon>
        <taxon>Embryophyta</taxon>
        <taxon>Tracheophyta</taxon>
        <taxon>Spermatophyta</taxon>
        <taxon>Magnoliopsida</taxon>
        <taxon>Liliopsida</taxon>
        <taxon>Dioscoreales</taxon>
        <taxon>Dioscoreaceae</taxon>
        <taxon>Dioscorea</taxon>
    </lineage>
</organism>
<name>A0ACB7WUP3_DIOAL</name>
<evidence type="ECO:0000313" key="2">
    <source>
        <dbReference type="Proteomes" id="UP000827976"/>
    </source>
</evidence>
<reference evidence="2" key="1">
    <citation type="journal article" date="2022" name="Nat. Commun.">
        <title>Chromosome evolution and the genetic basis of agronomically important traits in greater yam.</title>
        <authorList>
            <person name="Bredeson J.V."/>
            <person name="Lyons J.B."/>
            <person name="Oniyinde I.O."/>
            <person name="Okereke N.R."/>
            <person name="Kolade O."/>
            <person name="Nnabue I."/>
            <person name="Nwadili C.O."/>
            <person name="Hribova E."/>
            <person name="Parker M."/>
            <person name="Nwogha J."/>
            <person name="Shu S."/>
            <person name="Carlson J."/>
            <person name="Kariba R."/>
            <person name="Muthemba S."/>
            <person name="Knop K."/>
            <person name="Barton G.J."/>
            <person name="Sherwood A.V."/>
            <person name="Lopez-Montes A."/>
            <person name="Asiedu R."/>
            <person name="Jamnadass R."/>
            <person name="Muchugi A."/>
            <person name="Goodstein D."/>
            <person name="Egesi C.N."/>
            <person name="Featherston J."/>
            <person name="Asfaw A."/>
            <person name="Simpson G.G."/>
            <person name="Dolezel J."/>
            <person name="Hendre P.S."/>
            <person name="Van Deynze A."/>
            <person name="Kumar P.L."/>
            <person name="Obidiegwu J.E."/>
            <person name="Bhattacharjee R."/>
            <person name="Rokhsar D.S."/>
        </authorList>
    </citation>
    <scope>NUCLEOTIDE SEQUENCE [LARGE SCALE GENOMIC DNA]</scope>
    <source>
        <strain evidence="2">cv. TDa95/00328</strain>
    </source>
</reference>
<dbReference type="EMBL" id="CM037011">
    <property type="protein sequence ID" value="KAH7692533.1"/>
    <property type="molecule type" value="Genomic_DNA"/>
</dbReference>
<accession>A0ACB7WUP3</accession>
<gene>
    <name evidence="1" type="ORF">IHE45_01G073100</name>
</gene>
<keyword evidence="2" id="KW-1185">Reference proteome</keyword>
<proteinExistence type="predicted"/>
<comment type="caution">
    <text evidence="1">The sequence shown here is derived from an EMBL/GenBank/DDBJ whole genome shotgun (WGS) entry which is preliminary data.</text>
</comment>
<evidence type="ECO:0000313" key="1">
    <source>
        <dbReference type="EMBL" id="KAH7692533.1"/>
    </source>
</evidence>
<protein>
    <submittedName>
        <fullName evidence="1">Brefeldin A-inhibited guanine nucleotide-exchange protein</fullName>
    </submittedName>
</protein>
<sequence>MQLWYLIAKTPLKIPHRCILSLTAKSSRSKPLLRPRARCSPSMAASPEADPLLAQILLPSLDKIVKNASWRKGHAKLSHQCKALIDKLSAPPTSAAVSPVSSPTSSSSLPGPVVGLSLAESESILNPLIAALSSASPKIAEPALDCVQRLISHSLLRGEADPGSSPDARLLSSLLSSSCSALSLGDDAIELLVVKTILSAVTSTSIRVHGDALLDAVRTCYDLYLGSRSPVNQTTAKASLIQMLVIVFRRMEADSSAAPVQPIVVADLMDPGTAPAPPDANMTQFVQSFISKIIGDIDGVLNPTTPAAKSGAHDGAFETTAVEHTNPADLLDSTDKDMLDAKYWEISMYKTALEGRKDELGADGMMEREDDSEVQIGNKLRRDAFLVFRALCKLSMKTPPKEAATDPTLMRGKILALELLKILLENAGAVFRTSERFLGAIKQYLCLSLLKNSASTHMIVFQLSCSIFMSLVSRFRPGLKAEIGVFFPMIVLRVLENVAQPNFQQKMIVLRFLEKLCVDSQILVDIFINYDCDVHSSNIFERMVNGLLKTAQGPTPGTVTTLVPPQDVTMKHEAMKCLVAILRSMGDWMNKQLRIPDPHSPGSPESAESTSEGGNDPPMASGDGEEATEGTSSHSDSASEVSDAASFEQRRAYKLELQEGISLFNRKPKKGIEFLINAKKVGDSPEEISSFLRSASGLNKTLIGDYLGEREELPLKVMHAYADSFDFQGMEFDEAIRTFLQGFRLPGEAQKIDRIMEKFAERYCKCNPKAFMSADTAYVLAYSVILLNTDAHNPMVKNKMSADDFIRNNRGIDDGKDLPEEYLRSLFERISRNEIKMKEDDLASQQTQPLNSNKMLGLDNILNVVVRKRGDKSMETSDDLIRHMQEQFKEKARKSESVYYAATDVVILKFMIEVCWAPMLAAFSVPLDQSEDETVISLCLEGFRCAIHVTAVMTMKTQRDAFVTSLAKFTSLHSAADMKQKNIDAIKTIVSIAEDDGNYLQEAWEHVLTCVSRFEHLHLLGEGAPPDATFFAIQQNELDKSRQAKSSILPVLKKKGPGRMQNVAPTARRGSYDSAGVGGHASGVVTSEQMSNLVSNLNLLEQVGIADMNRIFMRSENLNSEAIVDFVNALCKVSMEELRSASNPRVFSLTKIVEITHFNMNRIRLVWSKIWHVLAEFFVTIGCSENLSIAIFAMDSLRQLAMKFLEREELANYNFQNEFMKPFVIVMRKSRAVEIRELIIRCVSQMVLARVNHVKSGWKSMFMVFTTASSDEHKNIVLLAFEIIEKIVRDYFPYITETETTTFTDCVNCLVAFTNSRFNKDISLSAIGFLRLCAVKLAEGDLGSSPKLKGNEGAEVEKDGKIDGQRPIDKDDHLHFWFPLLAGLSELTFDLRPEIRKTALQVLFDMLRNHGHLFSLALWEKVFDSVLFPIFDYVRHAIDPSGRNLQGQEIEDDSSEQDQDAWLYETCTLALQLVVDLFVKFYDTVNPLLKKVLMLLTSFIKRPHQSLAGIGIAAFVRLMGNAGNLFFEEKWLEVVLSLEEAAAATLPDFSLVSSDAYLGSLARDSISESNEEPQKSTDGDDVEGRRTRILFAAINDAKCRAAVQLLLIQAVLEIYGMYRAQLSARNRVVLFKALHVVAAHAHKINSDSELRSKLQELGPMTQMQDPPLLRLENESYQICLTLLQNIIFDRPTNDGDIDIEAHLIDLCSEVLQVYLKTAKPGQLLRISSAGQQKPQWLIPIGSSKRRELAARAPLIVSTIHAICELEGTSFQKNLSHFFPLFAGLITCEHGSNEVQLALSDMLDSWVGPVLLKSCC</sequence>
<dbReference type="Proteomes" id="UP000827976">
    <property type="component" value="Chromosome 1"/>
</dbReference>